<keyword evidence="2" id="KW-0472">Membrane</keyword>
<protein>
    <submittedName>
        <fullName evidence="3">Pentapeptide repeat-containing protein</fullName>
    </submittedName>
</protein>
<dbReference type="RefSeq" id="WP_382436417.1">
    <property type="nucleotide sequence ID" value="NZ_JBHSGQ010000002.1"/>
</dbReference>
<feature type="transmembrane region" description="Helical" evidence="2">
    <location>
        <begin position="12"/>
        <end position="34"/>
    </location>
</feature>
<dbReference type="Proteomes" id="UP001596024">
    <property type="component" value="Unassembled WGS sequence"/>
</dbReference>
<evidence type="ECO:0000313" key="3">
    <source>
        <dbReference type="EMBL" id="MFC4724836.1"/>
    </source>
</evidence>
<sequence>MDGWVFDLGFWLASVLPQLIVLAAVLWGLWLLVARLRKKPVVWSWQWAIDHAIKIFVPAWLILSGIAVWVVMQLADPCAGTTRVCPPVQWIRPGYLAEDFRNLLWAASLVFGGAGAGAALINALRRTRLMQDEHSLKQAEHRLAERGRDAETFSRAVDQLGSDQTAIRLGAIYALEGLMRSAFAEGGDKIFGRQIGETLAAFVREQSVSMAQIVSEWDSEAQEEQEKGRLKGHRLKVDLEAAAVVISRSWPYEYRPDLDSDGGVDLSWSCLFRLRMPTKADMRGFNLVCADLRGCKLDSVDLRGAWLFEADFRLAQIKGADISSTVFYAPSGAVSKPSVTSKQIKLARWRFGEPPILPPEVDLSHRGDGKPFDDPSPFDESWMKDVGPNGIS</sequence>
<gene>
    <name evidence="3" type="ORF">ACFPB0_05990</name>
</gene>
<dbReference type="InterPro" id="IPR001646">
    <property type="entry name" value="5peptide_repeat"/>
</dbReference>
<name>A0ABV9NAC3_9PROT</name>
<comment type="caution">
    <text evidence="3">The sequence shown here is derived from an EMBL/GenBank/DDBJ whole genome shotgun (WGS) entry which is preliminary data.</text>
</comment>
<dbReference type="Gene3D" id="2.160.20.80">
    <property type="entry name" value="E3 ubiquitin-protein ligase SopA"/>
    <property type="match status" value="1"/>
</dbReference>
<keyword evidence="4" id="KW-1185">Reference proteome</keyword>
<dbReference type="SUPFAM" id="SSF141571">
    <property type="entry name" value="Pentapeptide repeat-like"/>
    <property type="match status" value="1"/>
</dbReference>
<accession>A0ABV9NAC3</accession>
<organism evidence="3 4">
    <name type="scientific">Glycocaulis abyssi</name>
    <dbReference type="NCBI Taxonomy" id="1433403"/>
    <lineage>
        <taxon>Bacteria</taxon>
        <taxon>Pseudomonadati</taxon>
        <taxon>Pseudomonadota</taxon>
        <taxon>Alphaproteobacteria</taxon>
        <taxon>Maricaulales</taxon>
        <taxon>Maricaulaceae</taxon>
        <taxon>Glycocaulis</taxon>
    </lineage>
</organism>
<feature type="transmembrane region" description="Helical" evidence="2">
    <location>
        <begin position="55"/>
        <end position="72"/>
    </location>
</feature>
<evidence type="ECO:0000256" key="1">
    <source>
        <dbReference type="SAM" id="MobiDB-lite"/>
    </source>
</evidence>
<proteinExistence type="predicted"/>
<reference evidence="4" key="1">
    <citation type="journal article" date="2019" name="Int. J. Syst. Evol. Microbiol.">
        <title>The Global Catalogue of Microorganisms (GCM) 10K type strain sequencing project: providing services to taxonomists for standard genome sequencing and annotation.</title>
        <authorList>
            <consortium name="The Broad Institute Genomics Platform"/>
            <consortium name="The Broad Institute Genome Sequencing Center for Infectious Disease"/>
            <person name="Wu L."/>
            <person name="Ma J."/>
        </authorList>
    </citation>
    <scope>NUCLEOTIDE SEQUENCE [LARGE SCALE GENOMIC DNA]</scope>
    <source>
        <strain evidence="4">CCUG 62981</strain>
    </source>
</reference>
<evidence type="ECO:0000256" key="2">
    <source>
        <dbReference type="SAM" id="Phobius"/>
    </source>
</evidence>
<keyword evidence="2" id="KW-0812">Transmembrane</keyword>
<feature type="transmembrane region" description="Helical" evidence="2">
    <location>
        <begin position="103"/>
        <end position="124"/>
    </location>
</feature>
<dbReference type="EMBL" id="JBHSGQ010000002">
    <property type="protein sequence ID" value="MFC4724836.1"/>
    <property type="molecule type" value="Genomic_DNA"/>
</dbReference>
<evidence type="ECO:0000313" key="4">
    <source>
        <dbReference type="Proteomes" id="UP001596024"/>
    </source>
</evidence>
<feature type="compositionally biased region" description="Basic and acidic residues" evidence="1">
    <location>
        <begin position="362"/>
        <end position="373"/>
    </location>
</feature>
<feature type="region of interest" description="Disordered" evidence="1">
    <location>
        <begin position="353"/>
        <end position="392"/>
    </location>
</feature>
<keyword evidence="2" id="KW-1133">Transmembrane helix</keyword>
<dbReference type="Pfam" id="PF00805">
    <property type="entry name" value="Pentapeptide"/>
    <property type="match status" value="1"/>
</dbReference>